<sequence>GRSLFKMTSQTHEQGDCIGTVEFVLTIRDSIDMDEESMINQLARRVYKGNESFECFDQSLIEVSLRVLKDTECGWVVRINASYVMLNLMFKRKDLIHSFIEKGALEVIAKCIVTAHEK</sequence>
<dbReference type="AlphaFoldDB" id="A0AAV5SRA2"/>
<dbReference type="Proteomes" id="UP001432027">
    <property type="component" value="Unassembled WGS sequence"/>
</dbReference>
<evidence type="ECO:0000313" key="2">
    <source>
        <dbReference type="Proteomes" id="UP001432027"/>
    </source>
</evidence>
<reference evidence="1" key="1">
    <citation type="submission" date="2023-10" db="EMBL/GenBank/DDBJ databases">
        <title>Genome assembly of Pristionchus species.</title>
        <authorList>
            <person name="Yoshida K."/>
            <person name="Sommer R.J."/>
        </authorList>
    </citation>
    <scope>NUCLEOTIDE SEQUENCE</scope>
    <source>
        <strain evidence="1">RS0144</strain>
    </source>
</reference>
<organism evidence="1 2">
    <name type="scientific">Pristionchus entomophagus</name>
    <dbReference type="NCBI Taxonomy" id="358040"/>
    <lineage>
        <taxon>Eukaryota</taxon>
        <taxon>Metazoa</taxon>
        <taxon>Ecdysozoa</taxon>
        <taxon>Nematoda</taxon>
        <taxon>Chromadorea</taxon>
        <taxon>Rhabditida</taxon>
        <taxon>Rhabditina</taxon>
        <taxon>Diplogasteromorpha</taxon>
        <taxon>Diplogasteroidea</taxon>
        <taxon>Neodiplogasteridae</taxon>
        <taxon>Pristionchus</taxon>
    </lineage>
</organism>
<feature type="non-terminal residue" evidence="1">
    <location>
        <position position="1"/>
    </location>
</feature>
<name>A0AAV5SRA2_9BILA</name>
<keyword evidence="2" id="KW-1185">Reference proteome</keyword>
<dbReference type="EMBL" id="BTSX01000002">
    <property type="protein sequence ID" value="GMS85683.1"/>
    <property type="molecule type" value="Genomic_DNA"/>
</dbReference>
<gene>
    <name evidence="1" type="ORF">PENTCL1PPCAC_7858</name>
</gene>
<proteinExistence type="predicted"/>
<evidence type="ECO:0000313" key="1">
    <source>
        <dbReference type="EMBL" id="GMS85683.1"/>
    </source>
</evidence>
<comment type="caution">
    <text evidence="1">The sequence shown here is derived from an EMBL/GenBank/DDBJ whole genome shotgun (WGS) entry which is preliminary data.</text>
</comment>
<protein>
    <submittedName>
        <fullName evidence="1">Uncharacterized protein</fullName>
    </submittedName>
</protein>
<accession>A0AAV5SRA2</accession>